<protein>
    <submittedName>
        <fullName evidence="3">Uncharacterized protein DUF2236</fullName>
    </submittedName>
</protein>
<evidence type="ECO:0000313" key="4">
    <source>
        <dbReference type="Proteomes" id="UP000295705"/>
    </source>
</evidence>
<comment type="caution">
    <text evidence="3">The sequence shown here is derived from an EMBL/GenBank/DDBJ whole genome shotgun (WGS) entry which is preliminary data.</text>
</comment>
<name>A0A4R6VM36_9PSEU</name>
<accession>A0A4R6VM36</accession>
<dbReference type="OrthoDB" id="7614910at2"/>
<dbReference type="PANTHER" id="PTHR37539">
    <property type="entry name" value="SECRETED PROTEIN-RELATED"/>
    <property type="match status" value="1"/>
</dbReference>
<feature type="region of interest" description="Disordered" evidence="1">
    <location>
        <begin position="400"/>
        <end position="419"/>
    </location>
</feature>
<dbReference type="AlphaFoldDB" id="A0A4R6VM36"/>
<dbReference type="Pfam" id="PF09995">
    <property type="entry name" value="MPAB_Lcp_cat"/>
    <property type="match status" value="1"/>
</dbReference>
<proteinExistence type="predicted"/>
<dbReference type="InterPro" id="IPR018713">
    <property type="entry name" value="MPAB/Lcp_cat_dom"/>
</dbReference>
<dbReference type="PANTHER" id="PTHR37539:SF1">
    <property type="entry name" value="ER-BOUND OXYGENASE MPAB_MPAB'_RUBBER OXYGENASE CATALYTIC DOMAIN-CONTAINING PROTEIN"/>
    <property type="match status" value="1"/>
</dbReference>
<sequence length="419" mass="46229">MVVMVAREQVGQPRYPGRFRNAPERSRRIARPLGVVARVRGVDEELLDRIGTRMFARDELGADLAAAMSRPRTDPERVTMAAFHRALAGSDPETTAARSEAELPRRRPDTALGRFFAAVEDTPDWVDLDEVERGGRALRRMGRTLDDVLLTLSLIGGYRFGGPADLLVATGGLTGSTATRRLGETTEWARAVISPGGMRRDGEGWRLTVHVRAMHALVNRRFETNGRWNVGHWGLPVNQSDQAATLGLFSSTGLLGARALGWVVTPAESRAVMHLWRYVGWLMGVDDDWLFTTEREQNHFLHHVLLVQDDVTPAGPALAGALVAGQRHPRHVLGLLRWFLGREALTDLGLPTALPWTVPPTVLRNLVLSGLVARTRAGRRALERRGDAWTREEIGRRFAGARPAVAPLPEQAPTSVARE</sequence>
<evidence type="ECO:0000313" key="3">
    <source>
        <dbReference type="EMBL" id="TDQ64983.1"/>
    </source>
</evidence>
<evidence type="ECO:0000256" key="1">
    <source>
        <dbReference type="SAM" id="MobiDB-lite"/>
    </source>
</evidence>
<dbReference type="GO" id="GO:0016491">
    <property type="term" value="F:oxidoreductase activity"/>
    <property type="evidence" value="ECO:0007669"/>
    <property type="project" value="InterPro"/>
</dbReference>
<dbReference type="InterPro" id="IPR037473">
    <property type="entry name" value="Lcp-like"/>
</dbReference>
<dbReference type="Proteomes" id="UP000295705">
    <property type="component" value="Unassembled WGS sequence"/>
</dbReference>
<dbReference type="EMBL" id="SNYO01000001">
    <property type="protein sequence ID" value="TDQ64983.1"/>
    <property type="molecule type" value="Genomic_DNA"/>
</dbReference>
<gene>
    <name evidence="3" type="ORF">EV188_101232</name>
</gene>
<feature type="domain" description="ER-bound oxygenase mpaB/mpaB'/Rubber oxygenase catalytic" evidence="2">
    <location>
        <begin position="164"/>
        <end position="357"/>
    </location>
</feature>
<reference evidence="3 4" key="1">
    <citation type="submission" date="2019-03" db="EMBL/GenBank/DDBJ databases">
        <title>Genomic Encyclopedia of Type Strains, Phase IV (KMG-IV): sequencing the most valuable type-strain genomes for metagenomic binning, comparative biology and taxonomic classification.</title>
        <authorList>
            <person name="Goeker M."/>
        </authorList>
    </citation>
    <scope>NUCLEOTIDE SEQUENCE [LARGE SCALE GENOMIC DNA]</scope>
    <source>
        <strain evidence="3 4">DSM 45775</strain>
    </source>
</reference>
<organism evidence="3 4">
    <name type="scientific">Actinomycetospora succinea</name>
    <dbReference type="NCBI Taxonomy" id="663603"/>
    <lineage>
        <taxon>Bacteria</taxon>
        <taxon>Bacillati</taxon>
        <taxon>Actinomycetota</taxon>
        <taxon>Actinomycetes</taxon>
        <taxon>Pseudonocardiales</taxon>
        <taxon>Pseudonocardiaceae</taxon>
        <taxon>Actinomycetospora</taxon>
    </lineage>
</organism>
<keyword evidence="4" id="KW-1185">Reference proteome</keyword>
<evidence type="ECO:0000259" key="2">
    <source>
        <dbReference type="Pfam" id="PF09995"/>
    </source>
</evidence>